<dbReference type="PANTHER" id="PTHR38088:SF2">
    <property type="entry name" value="UCP029143 FAMILY PROTEIN"/>
    <property type="match status" value="1"/>
</dbReference>
<gene>
    <name evidence="4" type="ORF">JP32_05805</name>
</gene>
<comment type="function">
    <text evidence="2">Catalyzes the hydrolysis of N(4)-acetylcytidine (ac4C).</text>
</comment>
<keyword evidence="1 2" id="KW-0378">Hydrolase</keyword>
<evidence type="ECO:0000259" key="3">
    <source>
        <dbReference type="SMART" id="SM01022"/>
    </source>
</evidence>
<feature type="domain" description="ASCH" evidence="3">
    <location>
        <begin position="4"/>
        <end position="102"/>
    </location>
</feature>
<dbReference type="SMART" id="SM01022">
    <property type="entry name" value="ASCH"/>
    <property type="match status" value="1"/>
</dbReference>
<organism evidence="4 5">
    <name type="scientific">Gallibacterium anatis</name>
    <dbReference type="NCBI Taxonomy" id="750"/>
    <lineage>
        <taxon>Bacteria</taxon>
        <taxon>Pseudomonadati</taxon>
        <taxon>Pseudomonadota</taxon>
        <taxon>Gammaproteobacteria</taxon>
        <taxon>Pasteurellales</taxon>
        <taxon>Pasteurellaceae</taxon>
        <taxon>Gallibacterium</taxon>
    </lineage>
</organism>
<dbReference type="PIRSF" id="PIRSF029143">
    <property type="entry name" value="UCP029143"/>
    <property type="match status" value="1"/>
</dbReference>
<dbReference type="InterPro" id="IPR015947">
    <property type="entry name" value="PUA-like_sf"/>
</dbReference>
<evidence type="ECO:0000313" key="5">
    <source>
        <dbReference type="Proteomes" id="UP000030526"/>
    </source>
</evidence>
<proteinExistence type="inferred from homology"/>
<dbReference type="Pfam" id="PF04266">
    <property type="entry name" value="ASCH"/>
    <property type="match status" value="1"/>
</dbReference>
<feature type="active site" description="Nucleophile" evidence="2">
    <location>
        <position position="22"/>
    </location>
</feature>
<dbReference type="AlphaFoldDB" id="A0A0A2XLX8"/>
<accession>A0A0A2XLX8</accession>
<evidence type="ECO:0000313" key="4">
    <source>
        <dbReference type="EMBL" id="KGQ32007.1"/>
    </source>
</evidence>
<dbReference type="EMBL" id="JPXS01000026">
    <property type="protein sequence ID" value="KGQ32007.1"/>
    <property type="molecule type" value="Genomic_DNA"/>
</dbReference>
<dbReference type="NCBIfam" id="NF003443">
    <property type="entry name" value="PRK04980.1"/>
    <property type="match status" value="1"/>
</dbReference>
<sequence length="109" mass="12986">MKEITFYQCFRENILNGSKTITIRDDSEKDFKIGSIIDVFTFEQHQWFAKIKILVVTPIQFSQLTEMHAQQENMTLTELKQVIRQIYPNVEQLFVIHYQLVSTDDVNER</sequence>
<dbReference type="Proteomes" id="UP000030526">
    <property type="component" value="Unassembled WGS sequence"/>
</dbReference>
<name>A0A0A2XLX8_9PAST</name>
<dbReference type="InterPro" id="IPR007374">
    <property type="entry name" value="ASCH_domain"/>
</dbReference>
<evidence type="ECO:0000256" key="1">
    <source>
        <dbReference type="ARBA" id="ARBA00022801"/>
    </source>
</evidence>
<feature type="active site" description="Proton acceptor" evidence="2">
    <location>
        <position position="19"/>
    </location>
</feature>
<dbReference type="PANTHER" id="PTHR38088">
    <property type="entry name" value="UCP029143 FAMILY PROTEIN"/>
    <property type="match status" value="1"/>
</dbReference>
<dbReference type="EC" id="3.5.1.135" evidence="2"/>
<dbReference type="InterPro" id="IPR008314">
    <property type="entry name" value="AC4CH"/>
</dbReference>
<dbReference type="RefSeq" id="WP_039083999.1">
    <property type="nucleotide sequence ID" value="NZ_JPXS01000026.1"/>
</dbReference>
<dbReference type="Gene3D" id="2.30.130.30">
    <property type="entry name" value="Hypothetical protein"/>
    <property type="match status" value="1"/>
</dbReference>
<dbReference type="CDD" id="cd06552">
    <property type="entry name" value="ASCH_yqfb_like"/>
    <property type="match status" value="1"/>
</dbReference>
<evidence type="ECO:0000256" key="2">
    <source>
        <dbReference type="HAMAP-Rule" id="MF_00684"/>
    </source>
</evidence>
<dbReference type="GO" id="GO:0005829">
    <property type="term" value="C:cytosol"/>
    <property type="evidence" value="ECO:0007669"/>
    <property type="project" value="TreeGrafter"/>
</dbReference>
<dbReference type="HAMAP" id="MF_00684">
    <property type="entry name" value="ac4C_amidohydr"/>
    <property type="match status" value="1"/>
</dbReference>
<feature type="active site" description="Proton donor" evidence="2">
    <location>
        <position position="72"/>
    </location>
</feature>
<comment type="catalytic activity">
    <reaction evidence="2">
        <text>N(4)-acetylcytosine + H2O = cytosine + acetate + H(+)</text>
        <dbReference type="Rhea" id="RHEA:62940"/>
        <dbReference type="ChEBI" id="CHEBI:15377"/>
        <dbReference type="ChEBI" id="CHEBI:15378"/>
        <dbReference type="ChEBI" id="CHEBI:16040"/>
        <dbReference type="ChEBI" id="CHEBI:30089"/>
        <dbReference type="ChEBI" id="CHEBI:146134"/>
        <dbReference type="EC" id="3.5.1.135"/>
    </reaction>
</comment>
<comment type="catalytic activity">
    <reaction evidence="2">
        <text>N(4)-acetylcytidine + H2O = cytidine + acetate + H(+)</text>
        <dbReference type="Rhea" id="RHEA:62932"/>
        <dbReference type="ChEBI" id="CHEBI:15377"/>
        <dbReference type="ChEBI" id="CHEBI:15378"/>
        <dbReference type="ChEBI" id="CHEBI:17562"/>
        <dbReference type="ChEBI" id="CHEBI:30089"/>
        <dbReference type="ChEBI" id="CHEBI:70989"/>
        <dbReference type="EC" id="3.5.1.135"/>
    </reaction>
</comment>
<comment type="similarity">
    <text evidence="2">Belongs to the N(4)-acetylcytidine amidohydrolase family.</text>
</comment>
<reference evidence="4 5" key="1">
    <citation type="submission" date="2014-08" db="EMBL/GenBank/DDBJ databases">
        <title>Chaperone-usher fimbriae in a diverse selection of Gallibacterium genomes.</title>
        <authorList>
            <person name="Kudirkiene E."/>
            <person name="Bager R.J."/>
            <person name="Johnson T.J."/>
            <person name="Bojesen A.M."/>
        </authorList>
    </citation>
    <scope>NUCLEOTIDE SEQUENCE [LARGE SCALE GENOMIC DNA]</scope>
    <source>
        <strain evidence="4 5">20558/3kl.</strain>
    </source>
</reference>
<dbReference type="GO" id="GO:0016813">
    <property type="term" value="F:hydrolase activity, acting on carbon-nitrogen (but not peptide) bonds, in linear amidines"/>
    <property type="evidence" value="ECO:0007669"/>
    <property type="project" value="UniProtKB-UniRule"/>
</dbReference>
<comment type="catalytic activity">
    <reaction evidence="2">
        <text>N(4)-acetyl-2'-deoxycytidine + H2O = 2'-deoxycytidine + acetate + H(+)</text>
        <dbReference type="Rhea" id="RHEA:62936"/>
        <dbReference type="ChEBI" id="CHEBI:15377"/>
        <dbReference type="ChEBI" id="CHEBI:15378"/>
        <dbReference type="ChEBI" id="CHEBI:15698"/>
        <dbReference type="ChEBI" id="CHEBI:30089"/>
        <dbReference type="ChEBI" id="CHEBI:146133"/>
        <dbReference type="EC" id="3.5.1.135"/>
    </reaction>
</comment>
<comment type="caution">
    <text evidence="4">The sequence shown here is derived from an EMBL/GenBank/DDBJ whole genome shotgun (WGS) entry which is preliminary data.</text>
</comment>
<protein>
    <recommendedName>
        <fullName evidence="2">N(4)-acetylcytidine amidohydrolase</fullName>
        <shortName evidence="2">ac4C amidohydrolase</shortName>
        <ecNumber evidence="2">3.5.1.135</ecNumber>
    </recommendedName>
</protein>
<dbReference type="SUPFAM" id="SSF88697">
    <property type="entry name" value="PUA domain-like"/>
    <property type="match status" value="1"/>
</dbReference>